<protein>
    <submittedName>
        <fullName evidence="1">Uncharacterized protein</fullName>
    </submittedName>
</protein>
<sequence length="344" mass="39682">MQVPIGEKKIAGWPVSGDDLKPIKNLDGRPSKRIREEGSRGYFKDAQGYWRRTDTNIDVDFDNLCAATHGHIRRSIISDVEFEIFHDRIPDWVHMAGVEPESRVTKAQFEKLIAGSASERVLHKFIYLQDVQGLLTNVQRTSAQVSQVIGEFYGILNDCAPYLYSINETVGLRSSVGAETSLLHAHLETIFVRMRSLLDYAVKISLEAERDDIDYSKIVKLKGGSRQYGDKKSLTMNERAGTLFVKDELIWTICSIRDRIVHDGHLDISARLYESFKRNRLVERFVLIPDMAEGRFEVFKNRSNFYGRDHKINHDLPRIYDDFFQRMLNTIGALHDLYALKRLR</sequence>
<reference evidence="1" key="2">
    <citation type="submission" date="2020-09" db="EMBL/GenBank/DDBJ databases">
        <authorList>
            <person name="Sun Q."/>
            <person name="Zhou Y."/>
        </authorList>
    </citation>
    <scope>NUCLEOTIDE SEQUENCE</scope>
    <source>
        <strain evidence="1">CGMCC 1.6293</strain>
    </source>
</reference>
<dbReference type="EMBL" id="BMLF01000001">
    <property type="protein sequence ID" value="GGL97601.1"/>
    <property type="molecule type" value="Genomic_DNA"/>
</dbReference>
<evidence type="ECO:0000313" key="1">
    <source>
        <dbReference type="EMBL" id="GGL97601.1"/>
    </source>
</evidence>
<name>A0A917SVK8_9RHOB</name>
<comment type="caution">
    <text evidence="1">The sequence shown here is derived from an EMBL/GenBank/DDBJ whole genome shotgun (WGS) entry which is preliminary data.</text>
</comment>
<dbReference type="RefSeq" id="WP_156954753.1">
    <property type="nucleotide sequence ID" value="NZ_JAYMDU010000005.1"/>
</dbReference>
<organism evidence="1 2">
    <name type="scientific">Pseudooceanicola nanhaiensis</name>
    <dbReference type="NCBI Taxonomy" id="375761"/>
    <lineage>
        <taxon>Bacteria</taxon>
        <taxon>Pseudomonadati</taxon>
        <taxon>Pseudomonadota</taxon>
        <taxon>Alphaproteobacteria</taxon>
        <taxon>Rhodobacterales</taxon>
        <taxon>Paracoccaceae</taxon>
        <taxon>Pseudooceanicola</taxon>
    </lineage>
</organism>
<reference evidence="1" key="1">
    <citation type="journal article" date="2014" name="Int. J. Syst. Evol. Microbiol.">
        <title>Complete genome sequence of Corynebacterium casei LMG S-19264T (=DSM 44701T), isolated from a smear-ripened cheese.</title>
        <authorList>
            <consortium name="US DOE Joint Genome Institute (JGI-PGF)"/>
            <person name="Walter F."/>
            <person name="Albersmeier A."/>
            <person name="Kalinowski J."/>
            <person name="Ruckert C."/>
        </authorList>
    </citation>
    <scope>NUCLEOTIDE SEQUENCE</scope>
    <source>
        <strain evidence="1">CGMCC 1.6293</strain>
    </source>
</reference>
<accession>A0A917SVK8</accession>
<dbReference type="AlphaFoldDB" id="A0A917SVK8"/>
<proteinExistence type="predicted"/>
<dbReference type="Proteomes" id="UP000649829">
    <property type="component" value="Unassembled WGS sequence"/>
</dbReference>
<evidence type="ECO:0000313" key="2">
    <source>
        <dbReference type="Proteomes" id="UP000649829"/>
    </source>
</evidence>
<gene>
    <name evidence="1" type="ORF">GCM10011534_19540</name>
</gene>
<keyword evidence="2" id="KW-1185">Reference proteome</keyword>